<reference evidence="3" key="1">
    <citation type="submission" date="2020-10" db="EMBL/GenBank/DDBJ databases">
        <authorList>
            <person name="Gilroy R."/>
        </authorList>
    </citation>
    <scope>NUCLEOTIDE SEQUENCE</scope>
    <source>
        <strain evidence="3">ChiBcec16-1751</strain>
    </source>
</reference>
<accession>A0A9D1F898</accession>
<name>A0A9D1F898_9FIRM</name>
<dbReference type="NCBIfam" id="TIGR01826">
    <property type="entry name" value="CofD_related"/>
    <property type="match status" value="1"/>
</dbReference>
<dbReference type="InterPro" id="IPR038136">
    <property type="entry name" value="CofD-like_dom_sf"/>
</dbReference>
<dbReference type="AlphaFoldDB" id="A0A9D1F898"/>
<dbReference type="Pfam" id="PF01933">
    <property type="entry name" value="CofD"/>
    <property type="match status" value="1"/>
</dbReference>
<reference evidence="3" key="2">
    <citation type="journal article" date="2021" name="PeerJ">
        <title>Extensive microbial diversity within the chicken gut microbiome revealed by metagenomics and culture.</title>
        <authorList>
            <person name="Gilroy R."/>
            <person name="Ravi A."/>
            <person name="Getino M."/>
            <person name="Pursley I."/>
            <person name="Horton D.L."/>
            <person name="Alikhan N.F."/>
            <person name="Baker D."/>
            <person name="Gharbi K."/>
            <person name="Hall N."/>
            <person name="Watson M."/>
            <person name="Adriaenssens E.M."/>
            <person name="Foster-Nyarko E."/>
            <person name="Jarju S."/>
            <person name="Secka A."/>
            <person name="Antonio M."/>
            <person name="Oren A."/>
            <person name="Chaudhuri R.R."/>
            <person name="La Ragione R."/>
            <person name="Hildebrand F."/>
            <person name="Pallen M.J."/>
        </authorList>
    </citation>
    <scope>NUCLEOTIDE SEQUENCE</scope>
    <source>
        <strain evidence="3">ChiBcec16-1751</strain>
    </source>
</reference>
<organism evidence="3 4">
    <name type="scientific">Candidatus Avoscillospira avistercoris</name>
    <dbReference type="NCBI Taxonomy" id="2840707"/>
    <lineage>
        <taxon>Bacteria</taxon>
        <taxon>Bacillati</taxon>
        <taxon>Bacillota</taxon>
        <taxon>Clostridia</taxon>
        <taxon>Eubacteriales</taxon>
        <taxon>Oscillospiraceae</taxon>
        <taxon>Oscillospiraceae incertae sedis</taxon>
        <taxon>Candidatus Avoscillospira</taxon>
    </lineage>
</organism>
<protein>
    <recommendedName>
        <fullName evidence="2">Putative gluconeogenesis factor</fullName>
    </recommendedName>
</protein>
<dbReference type="Gene3D" id="3.40.50.10680">
    <property type="entry name" value="CofD-like domains"/>
    <property type="match status" value="1"/>
</dbReference>
<comment type="similarity">
    <text evidence="2">Belongs to the gluconeogenesis factor family.</text>
</comment>
<dbReference type="PANTHER" id="PTHR30135:SF3">
    <property type="entry name" value="GLUCONEOGENESIS FACTOR-RELATED"/>
    <property type="match status" value="1"/>
</dbReference>
<evidence type="ECO:0000256" key="1">
    <source>
        <dbReference type="ARBA" id="ARBA00022490"/>
    </source>
</evidence>
<evidence type="ECO:0000313" key="3">
    <source>
        <dbReference type="EMBL" id="HIS64337.1"/>
    </source>
</evidence>
<dbReference type="InterPro" id="IPR002882">
    <property type="entry name" value="CofD"/>
</dbReference>
<dbReference type="PANTHER" id="PTHR30135">
    <property type="entry name" value="UNCHARACTERIZED PROTEIN YVCK-RELATED"/>
    <property type="match status" value="1"/>
</dbReference>
<keyword evidence="1 2" id="KW-0963">Cytoplasm</keyword>
<gene>
    <name evidence="3" type="ORF">IAA83_03065</name>
</gene>
<dbReference type="HAMAP" id="MF_00973">
    <property type="entry name" value="Gluconeogen_factor"/>
    <property type="match status" value="1"/>
</dbReference>
<dbReference type="GO" id="GO:0043743">
    <property type="term" value="F:LPPG:FO 2-phospho-L-lactate transferase activity"/>
    <property type="evidence" value="ECO:0007669"/>
    <property type="project" value="InterPro"/>
</dbReference>
<dbReference type="EMBL" id="DVJJ01000051">
    <property type="protein sequence ID" value="HIS64337.1"/>
    <property type="molecule type" value="Genomic_DNA"/>
</dbReference>
<evidence type="ECO:0000256" key="2">
    <source>
        <dbReference type="HAMAP-Rule" id="MF_00973"/>
    </source>
</evidence>
<comment type="subcellular location">
    <subcellularLocation>
        <location evidence="2">Cytoplasm</location>
    </subcellularLocation>
</comment>
<evidence type="ECO:0000313" key="4">
    <source>
        <dbReference type="Proteomes" id="UP000886741"/>
    </source>
</evidence>
<proteinExistence type="inferred from homology"/>
<comment type="function">
    <text evidence="2">Required for morphogenesis under gluconeogenic growth conditions.</text>
</comment>
<dbReference type="GO" id="GO:0005737">
    <property type="term" value="C:cytoplasm"/>
    <property type="evidence" value="ECO:0007669"/>
    <property type="project" value="UniProtKB-SubCell"/>
</dbReference>
<dbReference type="InterPro" id="IPR010119">
    <property type="entry name" value="Gluconeogen_factor"/>
</dbReference>
<dbReference type="CDD" id="cd07187">
    <property type="entry name" value="YvcK_like"/>
    <property type="match status" value="1"/>
</dbReference>
<sequence length="336" mass="36413">MQYFDESVRVYVPGRNNPKVVCIGGGHGLSAMLRGLKRHTRNITAIVTVADDGGGSGMLREDLGMPPPGDIRNCILALANTEPTMEKLLNYRFCEGSLCGQSFGNLFLAAMNGISETFDEAVHRMGEVLAITGRVLPVTNQNVHLEAEFENGSRVLGESKIYYHKKENDCRITQVRLVPEHPQALPQSLEAIADADMIVMGPGSLYTSIIPNFLVDGIAEAVAASPACKVLVMNIMTQEGETEGYTGADHVRALLRHGGPNIIDVCVANSTPVPEDVSDAYRVEDAEQLVLCREEIEAMGIQVRCHPLLAMGQRARHDSAALATVLMDVLRNYAVG</sequence>
<comment type="caution">
    <text evidence="3">The sequence shown here is derived from an EMBL/GenBank/DDBJ whole genome shotgun (WGS) entry which is preliminary data.</text>
</comment>
<dbReference type="GO" id="GO:0008360">
    <property type="term" value="P:regulation of cell shape"/>
    <property type="evidence" value="ECO:0007669"/>
    <property type="project" value="UniProtKB-UniRule"/>
</dbReference>
<dbReference type="Proteomes" id="UP000886741">
    <property type="component" value="Unassembled WGS sequence"/>
</dbReference>
<dbReference type="SUPFAM" id="SSF142338">
    <property type="entry name" value="CofD-like"/>
    <property type="match status" value="1"/>
</dbReference>